<name>A0A756I3U8_SALER</name>
<dbReference type="EMBL" id="DAAWYJ010000015">
    <property type="protein sequence ID" value="HAG0016127.1"/>
    <property type="molecule type" value="Genomic_DNA"/>
</dbReference>
<dbReference type="AlphaFoldDB" id="A0A756I3U8"/>
<gene>
    <name evidence="1" type="ORF">G8O67_003448</name>
</gene>
<protein>
    <submittedName>
        <fullName evidence="1">HK97 gp10 family phage protein</fullName>
    </submittedName>
</protein>
<sequence length="151" mass="16388">MGFADKIKQFSVDVPEQLDGAAKKITIDFFSGVIRDTPVDTGRLRGNWQCTIGEAASGELDVTDEQGQETTNRMVQTVNAAPRDFVAYLTNNLAYAAAAEFGLWKDKDGKPANGARTISGYSTQAPFGMVGLNVSRINHFIKQAVAEMKKP</sequence>
<comment type="caution">
    <text evidence="1">The sequence shown here is derived from an EMBL/GenBank/DDBJ whole genome shotgun (WGS) entry which is preliminary data.</text>
</comment>
<evidence type="ECO:0000313" key="1">
    <source>
        <dbReference type="EMBL" id="HAG0016127.1"/>
    </source>
</evidence>
<accession>A0A756I3U8</accession>
<reference evidence="1" key="1">
    <citation type="journal article" date="2018" name="Genome Biol.">
        <title>SKESA: strategic k-mer extension for scrupulous assemblies.</title>
        <authorList>
            <person name="Souvorov A."/>
            <person name="Agarwala R."/>
            <person name="Lipman D.J."/>
        </authorList>
    </citation>
    <scope>NUCLEOTIDE SEQUENCE</scope>
    <source>
        <strain evidence="1">MA.CK_00/00002125</strain>
    </source>
</reference>
<reference evidence="1" key="2">
    <citation type="submission" date="2020-02" db="EMBL/GenBank/DDBJ databases">
        <authorList>
            <consortium name="NCBI Pathogen Detection Project"/>
        </authorList>
    </citation>
    <scope>NUCLEOTIDE SEQUENCE</scope>
    <source>
        <strain evidence="1">MA.CK_00/00002125</strain>
    </source>
</reference>
<organism evidence="1">
    <name type="scientific">Salmonella enterica</name>
    <name type="common">Salmonella choleraesuis</name>
    <dbReference type="NCBI Taxonomy" id="28901"/>
    <lineage>
        <taxon>Bacteria</taxon>
        <taxon>Pseudomonadati</taxon>
        <taxon>Pseudomonadota</taxon>
        <taxon>Gammaproteobacteria</taxon>
        <taxon>Enterobacterales</taxon>
        <taxon>Enterobacteriaceae</taxon>
        <taxon>Salmonella</taxon>
    </lineage>
</organism>
<proteinExistence type="predicted"/>